<protein>
    <submittedName>
        <fullName evidence="1">Uncharacterized protein</fullName>
    </submittedName>
</protein>
<comment type="caution">
    <text evidence="1">The sequence shown here is derived from an EMBL/GenBank/DDBJ whole genome shotgun (WGS) entry which is preliminary data.</text>
</comment>
<accession>A0AAV4QC55</accession>
<organism evidence="1 2">
    <name type="scientific">Caerostris darwini</name>
    <dbReference type="NCBI Taxonomy" id="1538125"/>
    <lineage>
        <taxon>Eukaryota</taxon>
        <taxon>Metazoa</taxon>
        <taxon>Ecdysozoa</taxon>
        <taxon>Arthropoda</taxon>
        <taxon>Chelicerata</taxon>
        <taxon>Arachnida</taxon>
        <taxon>Araneae</taxon>
        <taxon>Araneomorphae</taxon>
        <taxon>Entelegynae</taxon>
        <taxon>Araneoidea</taxon>
        <taxon>Araneidae</taxon>
        <taxon>Caerostris</taxon>
    </lineage>
</organism>
<gene>
    <name evidence="1" type="ORF">CDAR_92691</name>
</gene>
<reference evidence="1 2" key="1">
    <citation type="submission" date="2021-06" db="EMBL/GenBank/DDBJ databases">
        <title>Caerostris darwini draft genome.</title>
        <authorList>
            <person name="Kono N."/>
            <person name="Arakawa K."/>
        </authorList>
    </citation>
    <scope>NUCLEOTIDE SEQUENCE [LARGE SCALE GENOMIC DNA]</scope>
</reference>
<name>A0AAV4QC55_9ARAC</name>
<keyword evidence="2" id="KW-1185">Reference proteome</keyword>
<dbReference type="AlphaFoldDB" id="A0AAV4QC55"/>
<dbReference type="Proteomes" id="UP001054837">
    <property type="component" value="Unassembled WGS sequence"/>
</dbReference>
<dbReference type="EMBL" id="BPLQ01004152">
    <property type="protein sequence ID" value="GIY05931.1"/>
    <property type="molecule type" value="Genomic_DNA"/>
</dbReference>
<proteinExistence type="predicted"/>
<sequence length="88" mass="9843">MSAGSIVRIQSARVPLSRVANHSLIRSLRCTSAERESDGQAHAHTLVACRARERCERETLPFSLFFFSFSRGARFLRSRDCDLLCGNG</sequence>
<evidence type="ECO:0000313" key="2">
    <source>
        <dbReference type="Proteomes" id="UP001054837"/>
    </source>
</evidence>
<evidence type="ECO:0000313" key="1">
    <source>
        <dbReference type="EMBL" id="GIY05931.1"/>
    </source>
</evidence>